<evidence type="ECO:0000313" key="3">
    <source>
        <dbReference type="Proteomes" id="UP000823941"/>
    </source>
</evidence>
<evidence type="ECO:0000259" key="1">
    <source>
        <dbReference type="Pfam" id="PF07714"/>
    </source>
</evidence>
<evidence type="ECO:0000313" key="2">
    <source>
        <dbReference type="EMBL" id="KAG7309349.1"/>
    </source>
</evidence>
<comment type="caution">
    <text evidence="2">The sequence shown here is derived from an EMBL/GenBank/DDBJ whole genome shotgun (WGS) entry which is preliminary data.</text>
</comment>
<name>A0ABQ7QWC5_PLUXY</name>
<keyword evidence="3" id="KW-1185">Reference proteome</keyword>
<proteinExistence type="predicted"/>
<organism evidence="2 3">
    <name type="scientific">Plutella xylostella</name>
    <name type="common">Diamondback moth</name>
    <name type="synonym">Plutella maculipennis</name>
    <dbReference type="NCBI Taxonomy" id="51655"/>
    <lineage>
        <taxon>Eukaryota</taxon>
        <taxon>Metazoa</taxon>
        <taxon>Ecdysozoa</taxon>
        <taxon>Arthropoda</taxon>
        <taxon>Hexapoda</taxon>
        <taxon>Insecta</taxon>
        <taxon>Pterygota</taxon>
        <taxon>Neoptera</taxon>
        <taxon>Endopterygota</taxon>
        <taxon>Lepidoptera</taxon>
        <taxon>Glossata</taxon>
        <taxon>Ditrysia</taxon>
        <taxon>Yponomeutoidea</taxon>
        <taxon>Plutellidae</taxon>
        <taxon>Plutella</taxon>
    </lineage>
</organism>
<dbReference type="Gene3D" id="1.10.510.10">
    <property type="entry name" value="Transferase(Phosphotransferase) domain 1"/>
    <property type="match status" value="1"/>
</dbReference>
<dbReference type="EMBL" id="JAHIBW010000007">
    <property type="protein sequence ID" value="KAG7309349.1"/>
    <property type="molecule type" value="Genomic_DNA"/>
</dbReference>
<protein>
    <recommendedName>
        <fullName evidence="1">Serine-threonine/tyrosine-protein kinase catalytic domain-containing protein</fullName>
    </recommendedName>
</protein>
<reference evidence="2 3" key="1">
    <citation type="submission" date="2021-06" db="EMBL/GenBank/DDBJ databases">
        <title>A haploid diamondback moth (Plutella xylostella L.) genome assembly resolves 31 chromosomes and identifies a diamide resistance mutation.</title>
        <authorList>
            <person name="Ward C.M."/>
            <person name="Perry K.D."/>
            <person name="Baker G."/>
            <person name="Powis K."/>
            <person name="Heckel D.G."/>
            <person name="Baxter S.W."/>
        </authorList>
    </citation>
    <scope>NUCLEOTIDE SEQUENCE [LARGE SCALE GENOMIC DNA]</scope>
    <source>
        <strain evidence="2 3">LV</strain>
        <tissue evidence="2">Single pupa</tissue>
    </source>
</reference>
<dbReference type="InterPro" id="IPR001245">
    <property type="entry name" value="Ser-Thr/Tyr_kinase_cat_dom"/>
</dbReference>
<accession>A0ABQ7QWC5</accession>
<dbReference type="SUPFAM" id="SSF56112">
    <property type="entry name" value="Protein kinase-like (PK-like)"/>
    <property type="match status" value="1"/>
</dbReference>
<sequence length="114" mass="13396">MIRTNDLTNESEDLIRCTTTAQKNTRYYKLILMLYFAHSQIGDGEVMERPTTSQAELYDLMCDCWQFKQTNRPGFSACATTIEALYQMNKNYIRLDNFPENKYYHLTNVEGEIV</sequence>
<dbReference type="Proteomes" id="UP000823941">
    <property type="component" value="Chromosome 7"/>
</dbReference>
<dbReference type="InterPro" id="IPR011009">
    <property type="entry name" value="Kinase-like_dom_sf"/>
</dbReference>
<dbReference type="Pfam" id="PF07714">
    <property type="entry name" value="PK_Tyr_Ser-Thr"/>
    <property type="match status" value="1"/>
</dbReference>
<gene>
    <name evidence="2" type="ORF">JYU34_005296</name>
</gene>
<feature type="domain" description="Serine-threonine/tyrosine-protein kinase catalytic" evidence="1">
    <location>
        <begin position="38"/>
        <end position="80"/>
    </location>
</feature>